<evidence type="ECO:0000256" key="1">
    <source>
        <dbReference type="SAM" id="MobiDB-lite"/>
    </source>
</evidence>
<sequence>MAKKQETENELGGLPPELIVDGQKPVSQIETVEEDSTASDTDKQNDDQGEDEVIVVVLKGQTVKHDGKEYKEFVQLTLSKEDAKRLIELGVVADVNKLRQQALIQHGPTVTVSDGVKISHEA</sequence>
<reference evidence="2 3" key="1">
    <citation type="journal article" date="2019" name="Int. J. Syst. Evol. Microbiol.">
        <title>Photorhabdus khanii subsp. guanajuatensis subsp. nov., isolated from Heterorhabditis atacamensis, and Photorhabdus luminescens subsp. mexicana subsp. nov., isolated from Heterorhabditis mexicana entomopathogenic nematodes.</title>
        <authorList>
            <person name="Machado R.A.R."/>
            <person name="Bruno P."/>
            <person name="Arce C.C.M."/>
            <person name="Liechti N."/>
            <person name="Kohler A."/>
            <person name="Bernal J."/>
            <person name="Bruggmann R."/>
            <person name="Turlings T.C.J."/>
        </authorList>
    </citation>
    <scope>NUCLEOTIDE SEQUENCE [LARGE SCALE GENOMIC DNA]</scope>
    <source>
        <strain evidence="2 3">MEX47-22</strain>
    </source>
</reference>
<proteinExistence type="predicted"/>
<dbReference type="EMBL" id="PUJX01000046">
    <property type="protein sequence ID" value="TDB43330.1"/>
    <property type="molecule type" value="Genomic_DNA"/>
</dbReference>
<evidence type="ECO:0000313" key="2">
    <source>
        <dbReference type="EMBL" id="TDB43330.1"/>
    </source>
</evidence>
<gene>
    <name evidence="2" type="ORF">C5468_23770</name>
</gene>
<feature type="region of interest" description="Disordered" evidence="1">
    <location>
        <begin position="1"/>
        <end position="51"/>
    </location>
</feature>
<comment type="caution">
    <text evidence="2">The sequence shown here is derived from an EMBL/GenBank/DDBJ whole genome shotgun (WGS) entry which is preliminary data.</text>
</comment>
<evidence type="ECO:0000313" key="3">
    <source>
        <dbReference type="Proteomes" id="UP000295550"/>
    </source>
</evidence>
<name>A0A4R4IRI5_PHOLU</name>
<dbReference type="Proteomes" id="UP000295550">
    <property type="component" value="Unassembled WGS sequence"/>
</dbReference>
<organism evidence="2 3">
    <name type="scientific">Photorhabdus luminescens subsp. mexicana</name>
    <dbReference type="NCBI Taxonomy" id="2100167"/>
    <lineage>
        <taxon>Bacteria</taxon>
        <taxon>Pseudomonadati</taxon>
        <taxon>Pseudomonadota</taxon>
        <taxon>Gammaproteobacteria</taxon>
        <taxon>Enterobacterales</taxon>
        <taxon>Morganellaceae</taxon>
        <taxon>Photorhabdus</taxon>
    </lineage>
</organism>
<accession>A0A4R4IRI5</accession>
<dbReference type="AlphaFoldDB" id="A0A4R4IRI5"/>
<protein>
    <submittedName>
        <fullName evidence="2">Uncharacterized protein</fullName>
    </submittedName>
</protein>